<evidence type="ECO:0000313" key="9">
    <source>
        <dbReference type="Proteomes" id="UP000198765"/>
    </source>
</evidence>
<dbReference type="PANTHER" id="PTHR22773">
    <property type="entry name" value="NADH DEHYDROGENASE"/>
    <property type="match status" value="1"/>
</dbReference>
<dbReference type="InterPro" id="IPR001750">
    <property type="entry name" value="ND/Mrp_TM"/>
</dbReference>
<keyword evidence="3 5" id="KW-1133">Transmembrane helix</keyword>
<name>A0A1A8ZFK9_9ACTN</name>
<keyword evidence="5" id="KW-0874">Quinone</keyword>
<proteinExistence type="inferred from homology"/>
<dbReference type="GO" id="GO:0042773">
    <property type="term" value="P:ATP synthesis coupled electron transport"/>
    <property type="evidence" value="ECO:0007669"/>
    <property type="project" value="InterPro"/>
</dbReference>
<evidence type="ECO:0000313" key="8">
    <source>
        <dbReference type="EMBL" id="SBT42800.1"/>
    </source>
</evidence>
<protein>
    <recommendedName>
        <fullName evidence="5">NADH-quinone oxidoreductase subunit N</fullName>
        <ecNumber evidence="5">7.1.1.-</ecNumber>
    </recommendedName>
    <alternativeName>
        <fullName evidence="5">NADH dehydrogenase I subunit N</fullName>
    </alternativeName>
    <alternativeName>
        <fullName evidence="5">NDH-1 subunit N</fullName>
    </alternativeName>
</protein>
<evidence type="ECO:0000256" key="2">
    <source>
        <dbReference type="ARBA" id="ARBA00022692"/>
    </source>
</evidence>
<dbReference type="GO" id="GO:0012505">
    <property type="term" value="C:endomembrane system"/>
    <property type="evidence" value="ECO:0007669"/>
    <property type="project" value="UniProtKB-SubCell"/>
</dbReference>
<evidence type="ECO:0000256" key="4">
    <source>
        <dbReference type="ARBA" id="ARBA00023136"/>
    </source>
</evidence>
<accession>A0A1A8ZFK9</accession>
<sequence length="476" mass="48665">METQIRPLLLLPEMLLATGALAALIGGSFVPRRRQWLVRVLTAAILVATIVAAALRLPAPAASAFGDSFAVDTTTGIARILAASGTLLILALAADEVSGSARESETYALLLFSTTGSVLLAGANDLLVLAVGFLLTSIPLYALIGLAHTAAGAEAAMKAYLMGALFGIILLLGVTILSGLSGATDYPGLTDRLAGAPRGAVTVAAVAVIVGLMFKAGGVPGHFWVPDAAEAANATAATFLTTVPKIGALVATFRLAMVLPASSPWPVLVAALAVGGMTLGNLAAYWQSDPRRLLGWSTVSQVGFLLVPVVAAGRSGLALPSLLVYLTGYTVTNIAAFAVSAALPGRRRLADWRGVAAGRPWLAAALLLALLGLVGTPPAAVFVGKLTTATAAWEGGYAWLAAVVFANSMISLCYYLRWVAPTYRAGESAPSERGEPAPSYDGPARPWSTRLAVVAAVLSLVVGVAAGPLWDLVARP</sequence>
<evidence type="ECO:0000256" key="1">
    <source>
        <dbReference type="ARBA" id="ARBA00004127"/>
    </source>
</evidence>
<feature type="transmembrane region" description="Helical" evidence="5">
    <location>
        <begin position="237"/>
        <end position="259"/>
    </location>
</feature>
<dbReference type="AlphaFoldDB" id="A0A1A8ZFK9"/>
<keyword evidence="4 5" id="KW-0472">Membrane</keyword>
<feature type="transmembrane region" description="Helical" evidence="5">
    <location>
        <begin position="77"/>
        <end position="94"/>
    </location>
</feature>
<feature type="transmembrane region" description="Helical" evidence="5">
    <location>
        <begin position="106"/>
        <end position="123"/>
    </location>
</feature>
<dbReference type="GO" id="GO:0008137">
    <property type="term" value="F:NADH dehydrogenase (ubiquinone) activity"/>
    <property type="evidence" value="ECO:0007669"/>
    <property type="project" value="InterPro"/>
</dbReference>
<dbReference type="EMBL" id="LT594324">
    <property type="protein sequence ID" value="SBT42800.1"/>
    <property type="molecule type" value="Genomic_DNA"/>
</dbReference>
<dbReference type="HAMAP" id="MF_00445">
    <property type="entry name" value="NDH1_NuoN_1"/>
    <property type="match status" value="1"/>
</dbReference>
<feature type="transmembrane region" description="Helical" evidence="5">
    <location>
        <begin position="37"/>
        <end position="57"/>
    </location>
</feature>
<dbReference type="PATRIC" id="fig|299146.4.peg.1659"/>
<feature type="transmembrane region" description="Helical" evidence="5">
    <location>
        <begin position="14"/>
        <end position="30"/>
    </location>
</feature>
<organism evidence="8 9">
    <name type="scientific">Micromonospora narathiwatensis</name>
    <dbReference type="NCBI Taxonomy" id="299146"/>
    <lineage>
        <taxon>Bacteria</taxon>
        <taxon>Bacillati</taxon>
        <taxon>Actinomycetota</taxon>
        <taxon>Actinomycetes</taxon>
        <taxon>Micromonosporales</taxon>
        <taxon>Micromonosporaceae</taxon>
        <taxon>Micromonospora</taxon>
    </lineage>
</organism>
<reference evidence="8 9" key="1">
    <citation type="submission" date="2016-06" db="EMBL/GenBank/DDBJ databases">
        <authorList>
            <person name="Kjaerup R.B."/>
            <person name="Dalgaard T.S."/>
            <person name="Juul-Madsen H.R."/>
        </authorList>
    </citation>
    <scope>NUCLEOTIDE SEQUENCE [LARGE SCALE GENOMIC DNA]</scope>
    <source>
        <strain evidence="8 9">DSM 45248</strain>
    </source>
</reference>
<keyword evidence="5" id="KW-0520">NAD</keyword>
<dbReference type="GO" id="GO:0005886">
    <property type="term" value="C:plasma membrane"/>
    <property type="evidence" value="ECO:0007669"/>
    <property type="project" value="UniProtKB-SubCell"/>
</dbReference>
<keyword evidence="5" id="KW-1278">Translocase</keyword>
<evidence type="ECO:0000256" key="5">
    <source>
        <dbReference type="HAMAP-Rule" id="MF_00445"/>
    </source>
</evidence>
<comment type="similarity">
    <text evidence="5">Belongs to the complex I subunit 2 family.</text>
</comment>
<comment type="subunit">
    <text evidence="5">NDH-1 is composed of 14 different subunits. Subunits NuoA, H, J, K, L, M, N constitute the membrane sector of the complex.</text>
</comment>
<dbReference type="InterPro" id="IPR010096">
    <property type="entry name" value="NADH-Q_OxRdtase_suN/2"/>
</dbReference>
<comment type="function">
    <text evidence="5">NDH-1 shuttles electrons from NADH, via FMN and iron-sulfur (Fe-S) centers, to quinones in the respiratory chain. The immediate electron acceptor for the enzyme in this species is believed to be a menaquinone. Couples the redox reaction to proton translocation (for every two electrons transferred, four hydrogen ions are translocated across the cytoplasmic membrane), and thus conserves the redox energy in a proton gradient.</text>
</comment>
<feature type="transmembrane region" description="Helical" evidence="5">
    <location>
        <begin position="159"/>
        <end position="180"/>
    </location>
</feature>
<keyword evidence="9" id="KW-1185">Reference proteome</keyword>
<evidence type="ECO:0000259" key="7">
    <source>
        <dbReference type="Pfam" id="PF00361"/>
    </source>
</evidence>
<feature type="transmembrane region" description="Helical" evidence="5">
    <location>
        <begin position="323"/>
        <end position="343"/>
    </location>
</feature>
<evidence type="ECO:0000256" key="3">
    <source>
        <dbReference type="ARBA" id="ARBA00022989"/>
    </source>
</evidence>
<feature type="transmembrane region" description="Helical" evidence="5">
    <location>
        <begin position="129"/>
        <end position="147"/>
    </location>
</feature>
<evidence type="ECO:0000256" key="6">
    <source>
        <dbReference type="RuleBase" id="RU000320"/>
    </source>
</evidence>
<feature type="transmembrane region" description="Helical" evidence="5">
    <location>
        <begin position="265"/>
        <end position="286"/>
    </location>
</feature>
<dbReference type="Pfam" id="PF00361">
    <property type="entry name" value="Proton_antipo_M"/>
    <property type="match status" value="1"/>
</dbReference>
<dbReference type="EC" id="7.1.1.-" evidence="5"/>
<feature type="domain" description="NADH:quinone oxidoreductase/Mrp antiporter transmembrane" evidence="7">
    <location>
        <begin position="123"/>
        <end position="410"/>
    </location>
</feature>
<feature type="transmembrane region" description="Helical" evidence="5">
    <location>
        <begin position="396"/>
        <end position="416"/>
    </location>
</feature>
<comment type="catalytic activity">
    <reaction evidence="5">
        <text>a quinone + NADH + 5 H(+)(in) = a quinol + NAD(+) + 4 H(+)(out)</text>
        <dbReference type="Rhea" id="RHEA:57888"/>
        <dbReference type="ChEBI" id="CHEBI:15378"/>
        <dbReference type="ChEBI" id="CHEBI:24646"/>
        <dbReference type="ChEBI" id="CHEBI:57540"/>
        <dbReference type="ChEBI" id="CHEBI:57945"/>
        <dbReference type="ChEBI" id="CHEBI:132124"/>
    </reaction>
</comment>
<feature type="transmembrane region" description="Helical" evidence="5">
    <location>
        <begin position="200"/>
        <end position="225"/>
    </location>
</feature>
<keyword evidence="5" id="KW-0813">Transport</keyword>
<comment type="subcellular location">
    <subcellularLocation>
        <location evidence="5">Cell membrane</location>
        <topology evidence="5">Multi-pass membrane protein</topology>
    </subcellularLocation>
    <subcellularLocation>
        <location evidence="1">Endomembrane system</location>
        <topology evidence="1">Multi-pass membrane protein</topology>
    </subcellularLocation>
    <subcellularLocation>
        <location evidence="6">Membrane</location>
        <topology evidence="6">Multi-pass membrane protein</topology>
    </subcellularLocation>
</comment>
<keyword evidence="2 5" id="KW-0812">Transmembrane</keyword>
<dbReference type="Proteomes" id="UP000198765">
    <property type="component" value="Chromosome I"/>
</dbReference>
<dbReference type="GO" id="GO:0048038">
    <property type="term" value="F:quinone binding"/>
    <property type="evidence" value="ECO:0007669"/>
    <property type="project" value="UniProtKB-KW"/>
</dbReference>
<dbReference type="GO" id="GO:0050136">
    <property type="term" value="F:NADH dehydrogenase (quinone) (non-electrogenic) activity"/>
    <property type="evidence" value="ECO:0007669"/>
    <property type="project" value="UniProtKB-UniRule"/>
</dbReference>
<feature type="transmembrane region" description="Helical" evidence="5">
    <location>
        <begin position="293"/>
        <end position="311"/>
    </location>
</feature>
<keyword evidence="5" id="KW-1003">Cell membrane</keyword>
<feature type="transmembrane region" description="Helical" evidence="5">
    <location>
        <begin position="364"/>
        <end position="384"/>
    </location>
</feature>
<feature type="transmembrane region" description="Helical" evidence="5">
    <location>
        <begin position="451"/>
        <end position="470"/>
    </location>
</feature>
<gene>
    <name evidence="5" type="primary">nuoN</name>
    <name evidence="8" type="ORF">GA0070621_1610</name>
</gene>